<keyword evidence="5" id="KW-0804">Transcription</keyword>
<dbReference type="InterPro" id="IPR013325">
    <property type="entry name" value="RNA_pol_sigma_r2"/>
</dbReference>
<evidence type="ECO:0000256" key="4">
    <source>
        <dbReference type="ARBA" id="ARBA00023125"/>
    </source>
</evidence>
<dbReference type="RefSeq" id="WP_126553125.1">
    <property type="nucleotide sequence ID" value="NZ_BIFS01000001.1"/>
</dbReference>
<evidence type="ECO:0000256" key="1">
    <source>
        <dbReference type="ARBA" id="ARBA00010641"/>
    </source>
</evidence>
<keyword evidence="2" id="KW-0805">Transcription regulation</keyword>
<evidence type="ECO:0000256" key="3">
    <source>
        <dbReference type="ARBA" id="ARBA00023082"/>
    </source>
</evidence>
<protein>
    <submittedName>
        <fullName evidence="8">ECF RNA polymerase sigma factor SigW</fullName>
    </submittedName>
</protein>
<name>A0A402AQT4_9CHLR</name>
<comment type="similarity">
    <text evidence="1">Belongs to the sigma-70 factor family. ECF subfamily.</text>
</comment>
<dbReference type="InterPro" id="IPR013324">
    <property type="entry name" value="RNA_pol_sigma_r3/r4-like"/>
</dbReference>
<dbReference type="SUPFAM" id="SSF88659">
    <property type="entry name" value="Sigma3 and sigma4 domains of RNA polymerase sigma factors"/>
    <property type="match status" value="1"/>
</dbReference>
<dbReference type="NCBIfam" id="TIGR02937">
    <property type="entry name" value="sigma70-ECF"/>
    <property type="match status" value="1"/>
</dbReference>
<dbReference type="GO" id="GO:0006352">
    <property type="term" value="P:DNA-templated transcription initiation"/>
    <property type="evidence" value="ECO:0007669"/>
    <property type="project" value="InterPro"/>
</dbReference>
<dbReference type="Gene3D" id="1.10.1740.10">
    <property type="match status" value="1"/>
</dbReference>
<feature type="domain" description="RNA polymerase sigma factor 70 region 4 type 2" evidence="7">
    <location>
        <begin position="129"/>
        <end position="180"/>
    </location>
</feature>
<organism evidence="8 9">
    <name type="scientific">Dictyobacter kobayashii</name>
    <dbReference type="NCBI Taxonomy" id="2014872"/>
    <lineage>
        <taxon>Bacteria</taxon>
        <taxon>Bacillati</taxon>
        <taxon>Chloroflexota</taxon>
        <taxon>Ktedonobacteria</taxon>
        <taxon>Ktedonobacterales</taxon>
        <taxon>Dictyobacteraceae</taxon>
        <taxon>Dictyobacter</taxon>
    </lineage>
</organism>
<dbReference type="EMBL" id="BIFS01000001">
    <property type="protein sequence ID" value="GCE21456.1"/>
    <property type="molecule type" value="Genomic_DNA"/>
</dbReference>
<evidence type="ECO:0000313" key="8">
    <source>
        <dbReference type="EMBL" id="GCE21456.1"/>
    </source>
</evidence>
<keyword evidence="9" id="KW-1185">Reference proteome</keyword>
<dbReference type="InterPro" id="IPR013249">
    <property type="entry name" value="RNA_pol_sigma70_r4_t2"/>
</dbReference>
<proteinExistence type="inferred from homology"/>
<sequence length="192" mass="22285">MYQQDTALARLLATDLKSNFRLLIIRYQPQIYAFALRQTGNPHDAEDIAQEAFIQAYYAMADYPEQRIQALALEPWLYKIALNIFYKRLRNNKLQLIALDTGEDKEHIQIEVGASYQPDFILEDKEALRELAALLMTLPLQYREAVNLYYFAELSYCEIAELLQQPMGTVKSNLHRGVQLLRKALVSKQKGR</sequence>
<reference evidence="9" key="1">
    <citation type="submission" date="2018-12" db="EMBL/GenBank/DDBJ databases">
        <title>Tengunoibacter tsumagoiensis gen. nov., sp. nov., Dictyobacter kobayashii sp. nov., D. alpinus sp. nov., and D. joshuensis sp. nov. and description of Dictyobacteraceae fam. nov. within the order Ktedonobacterales isolated from Tengu-no-mugimeshi.</title>
        <authorList>
            <person name="Wang C.M."/>
            <person name="Zheng Y."/>
            <person name="Sakai Y."/>
            <person name="Toyoda A."/>
            <person name="Minakuchi Y."/>
            <person name="Abe K."/>
            <person name="Yokota A."/>
            <person name="Yabe S."/>
        </authorList>
    </citation>
    <scope>NUCLEOTIDE SEQUENCE [LARGE SCALE GENOMIC DNA]</scope>
    <source>
        <strain evidence="9">Uno11</strain>
    </source>
</reference>
<dbReference type="Pfam" id="PF04542">
    <property type="entry name" value="Sigma70_r2"/>
    <property type="match status" value="1"/>
</dbReference>
<dbReference type="Proteomes" id="UP000287188">
    <property type="component" value="Unassembled WGS sequence"/>
</dbReference>
<dbReference type="InterPro" id="IPR014284">
    <property type="entry name" value="RNA_pol_sigma-70_dom"/>
</dbReference>
<dbReference type="OrthoDB" id="9797134at2"/>
<gene>
    <name evidence="8" type="primary">sigW_4</name>
    <name evidence="8" type="ORF">KDK_52560</name>
</gene>
<evidence type="ECO:0000256" key="2">
    <source>
        <dbReference type="ARBA" id="ARBA00023015"/>
    </source>
</evidence>
<dbReference type="Gene3D" id="1.10.10.10">
    <property type="entry name" value="Winged helix-like DNA-binding domain superfamily/Winged helix DNA-binding domain"/>
    <property type="match status" value="1"/>
</dbReference>
<evidence type="ECO:0000259" key="7">
    <source>
        <dbReference type="Pfam" id="PF08281"/>
    </source>
</evidence>
<dbReference type="InterPro" id="IPR036388">
    <property type="entry name" value="WH-like_DNA-bd_sf"/>
</dbReference>
<evidence type="ECO:0000256" key="5">
    <source>
        <dbReference type="ARBA" id="ARBA00023163"/>
    </source>
</evidence>
<dbReference type="Pfam" id="PF08281">
    <property type="entry name" value="Sigma70_r4_2"/>
    <property type="match status" value="1"/>
</dbReference>
<dbReference type="PANTHER" id="PTHR43133">
    <property type="entry name" value="RNA POLYMERASE ECF-TYPE SIGMA FACTO"/>
    <property type="match status" value="1"/>
</dbReference>
<dbReference type="CDD" id="cd06171">
    <property type="entry name" value="Sigma70_r4"/>
    <property type="match status" value="1"/>
</dbReference>
<feature type="domain" description="RNA polymerase sigma-70 region 2" evidence="6">
    <location>
        <begin position="23"/>
        <end position="93"/>
    </location>
</feature>
<evidence type="ECO:0000313" key="9">
    <source>
        <dbReference type="Proteomes" id="UP000287188"/>
    </source>
</evidence>
<dbReference type="InterPro" id="IPR039425">
    <property type="entry name" value="RNA_pol_sigma-70-like"/>
</dbReference>
<dbReference type="PANTHER" id="PTHR43133:SF8">
    <property type="entry name" value="RNA POLYMERASE SIGMA FACTOR HI_1459-RELATED"/>
    <property type="match status" value="1"/>
</dbReference>
<dbReference type="AlphaFoldDB" id="A0A402AQT4"/>
<comment type="caution">
    <text evidence="8">The sequence shown here is derived from an EMBL/GenBank/DDBJ whole genome shotgun (WGS) entry which is preliminary data.</text>
</comment>
<dbReference type="GO" id="GO:0003677">
    <property type="term" value="F:DNA binding"/>
    <property type="evidence" value="ECO:0007669"/>
    <property type="project" value="UniProtKB-KW"/>
</dbReference>
<dbReference type="GO" id="GO:0016987">
    <property type="term" value="F:sigma factor activity"/>
    <property type="evidence" value="ECO:0007669"/>
    <property type="project" value="UniProtKB-KW"/>
</dbReference>
<keyword evidence="4" id="KW-0238">DNA-binding</keyword>
<evidence type="ECO:0000259" key="6">
    <source>
        <dbReference type="Pfam" id="PF04542"/>
    </source>
</evidence>
<dbReference type="SUPFAM" id="SSF88946">
    <property type="entry name" value="Sigma2 domain of RNA polymerase sigma factors"/>
    <property type="match status" value="1"/>
</dbReference>
<accession>A0A402AQT4</accession>
<dbReference type="InterPro" id="IPR007627">
    <property type="entry name" value="RNA_pol_sigma70_r2"/>
</dbReference>
<keyword evidence="3" id="KW-0731">Sigma factor</keyword>